<protein>
    <recommendedName>
        <fullName evidence="3">PORR domain-containing protein</fullName>
    </recommendedName>
</protein>
<evidence type="ECO:0000313" key="2">
    <source>
        <dbReference type="Proteomes" id="UP001222027"/>
    </source>
</evidence>
<evidence type="ECO:0000313" key="1">
    <source>
        <dbReference type="EMBL" id="KAJ8484464.1"/>
    </source>
</evidence>
<dbReference type="EMBL" id="JAQQAF010000005">
    <property type="protein sequence ID" value="KAJ8484464.1"/>
    <property type="molecule type" value="Genomic_DNA"/>
</dbReference>
<sequence>MLMWKRQRFEISRFVLRKEENLDDDPRVPLPVKKRLLLNHPLHLGSERFRRRRNGEHYWSRGMLPCYFRLDSVTGVEPIRI</sequence>
<proteinExistence type="predicted"/>
<evidence type="ECO:0008006" key="3">
    <source>
        <dbReference type="Google" id="ProtNLM"/>
    </source>
</evidence>
<name>A0AAV8QM84_ENSVE</name>
<dbReference type="Proteomes" id="UP001222027">
    <property type="component" value="Unassembled WGS sequence"/>
</dbReference>
<dbReference type="AlphaFoldDB" id="A0AAV8QM84"/>
<organism evidence="1 2">
    <name type="scientific">Ensete ventricosum</name>
    <name type="common">Abyssinian banana</name>
    <name type="synonym">Musa ensete</name>
    <dbReference type="NCBI Taxonomy" id="4639"/>
    <lineage>
        <taxon>Eukaryota</taxon>
        <taxon>Viridiplantae</taxon>
        <taxon>Streptophyta</taxon>
        <taxon>Embryophyta</taxon>
        <taxon>Tracheophyta</taxon>
        <taxon>Spermatophyta</taxon>
        <taxon>Magnoliopsida</taxon>
        <taxon>Liliopsida</taxon>
        <taxon>Zingiberales</taxon>
        <taxon>Musaceae</taxon>
        <taxon>Ensete</taxon>
    </lineage>
</organism>
<reference evidence="1 2" key="1">
    <citation type="submission" date="2022-12" db="EMBL/GenBank/DDBJ databases">
        <title>Chromosome-scale assembly of the Ensete ventricosum genome.</title>
        <authorList>
            <person name="Dussert Y."/>
            <person name="Stocks J."/>
            <person name="Wendawek A."/>
            <person name="Woldeyes F."/>
            <person name="Nichols R.A."/>
            <person name="Borrell J.S."/>
        </authorList>
    </citation>
    <scope>NUCLEOTIDE SEQUENCE [LARGE SCALE GENOMIC DNA]</scope>
    <source>
        <strain evidence="2">cv. Maze</strain>
        <tissue evidence="1">Seeds</tissue>
    </source>
</reference>
<comment type="caution">
    <text evidence="1">The sequence shown here is derived from an EMBL/GenBank/DDBJ whole genome shotgun (WGS) entry which is preliminary data.</text>
</comment>
<gene>
    <name evidence="1" type="ORF">OPV22_016949</name>
</gene>
<keyword evidence="2" id="KW-1185">Reference proteome</keyword>
<accession>A0AAV8QM84</accession>